<dbReference type="SUPFAM" id="SSF54160">
    <property type="entry name" value="Chromo domain-like"/>
    <property type="match status" value="1"/>
</dbReference>
<dbReference type="Gene3D" id="3.30.420.10">
    <property type="entry name" value="Ribonuclease H-like superfamily/Ribonuclease H"/>
    <property type="match status" value="1"/>
</dbReference>
<protein>
    <submittedName>
        <fullName evidence="2">Retrotransposable element Tf2 protein type 1</fullName>
    </submittedName>
</protein>
<accession>A0A5B6WS24</accession>
<dbReference type="InterPro" id="IPR036397">
    <property type="entry name" value="RNaseH_sf"/>
</dbReference>
<proteinExistence type="predicted"/>
<evidence type="ECO:0000313" key="3">
    <source>
        <dbReference type="Proteomes" id="UP000325315"/>
    </source>
</evidence>
<dbReference type="Proteomes" id="UP000325315">
    <property type="component" value="Unassembled WGS sequence"/>
</dbReference>
<dbReference type="OrthoDB" id="1909122at2759"/>
<reference evidence="3" key="1">
    <citation type="journal article" date="2019" name="Plant Biotechnol. J.">
        <title>Genome sequencing of the Australian wild diploid species Gossypium australe highlights disease resistance and delayed gland morphogenesis.</title>
        <authorList>
            <person name="Cai Y."/>
            <person name="Cai X."/>
            <person name="Wang Q."/>
            <person name="Wang P."/>
            <person name="Zhang Y."/>
            <person name="Cai C."/>
            <person name="Xu Y."/>
            <person name="Wang K."/>
            <person name="Zhou Z."/>
            <person name="Wang C."/>
            <person name="Geng S."/>
            <person name="Li B."/>
            <person name="Dong Q."/>
            <person name="Hou Y."/>
            <person name="Wang H."/>
            <person name="Ai P."/>
            <person name="Liu Z."/>
            <person name="Yi F."/>
            <person name="Sun M."/>
            <person name="An G."/>
            <person name="Cheng J."/>
            <person name="Zhang Y."/>
            <person name="Shi Q."/>
            <person name="Xie Y."/>
            <person name="Shi X."/>
            <person name="Chang Y."/>
            <person name="Huang F."/>
            <person name="Chen Y."/>
            <person name="Hong S."/>
            <person name="Mi L."/>
            <person name="Sun Q."/>
            <person name="Zhang L."/>
            <person name="Zhou B."/>
            <person name="Peng R."/>
            <person name="Zhang X."/>
            <person name="Liu F."/>
        </authorList>
    </citation>
    <scope>NUCLEOTIDE SEQUENCE [LARGE SCALE GENOMIC DNA]</scope>
    <source>
        <strain evidence="3">cv. PA1801</strain>
    </source>
</reference>
<comment type="caution">
    <text evidence="2">The sequence shown here is derived from an EMBL/GenBank/DDBJ whole genome shotgun (WGS) entry which is preliminary data.</text>
</comment>
<organism evidence="2 3">
    <name type="scientific">Gossypium australe</name>
    <dbReference type="NCBI Taxonomy" id="47621"/>
    <lineage>
        <taxon>Eukaryota</taxon>
        <taxon>Viridiplantae</taxon>
        <taxon>Streptophyta</taxon>
        <taxon>Embryophyta</taxon>
        <taxon>Tracheophyta</taxon>
        <taxon>Spermatophyta</taxon>
        <taxon>Magnoliopsida</taxon>
        <taxon>eudicotyledons</taxon>
        <taxon>Gunneridae</taxon>
        <taxon>Pentapetalae</taxon>
        <taxon>rosids</taxon>
        <taxon>malvids</taxon>
        <taxon>Malvales</taxon>
        <taxon>Malvaceae</taxon>
        <taxon>Malvoideae</taxon>
        <taxon>Gossypium</taxon>
    </lineage>
</organism>
<dbReference type="InterPro" id="IPR056924">
    <property type="entry name" value="SH3_Tf2-1"/>
</dbReference>
<dbReference type="PANTHER" id="PTHR46148:SF44">
    <property type="entry name" value="GAG-POL POLYPROTEIN"/>
    <property type="match status" value="1"/>
</dbReference>
<dbReference type="Pfam" id="PF24626">
    <property type="entry name" value="SH3_Tf2-1"/>
    <property type="match status" value="1"/>
</dbReference>
<dbReference type="GO" id="GO:0003676">
    <property type="term" value="F:nucleic acid binding"/>
    <property type="evidence" value="ECO:0007669"/>
    <property type="project" value="InterPro"/>
</dbReference>
<gene>
    <name evidence="2" type="ORF">EPI10_006270</name>
</gene>
<evidence type="ECO:0000313" key="2">
    <source>
        <dbReference type="EMBL" id="KAA3484168.1"/>
    </source>
</evidence>
<dbReference type="InterPro" id="IPR016197">
    <property type="entry name" value="Chromo-like_dom_sf"/>
</dbReference>
<dbReference type="AlphaFoldDB" id="A0A5B6WS24"/>
<feature type="domain" description="Tf2-1-like SH3-like" evidence="1">
    <location>
        <begin position="69"/>
        <end position="118"/>
    </location>
</feature>
<dbReference type="PANTHER" id="PTHR46148">
    <property type="entry name" value="CHROMO DOMAIN-CONTAINING PROTEIN"/>
    <property type="match status" value="1"/>
</dbReference>
<name>A0A5B6WS24_9ROSI</name>
<keyword evidence="3" id="KW-1185">Reference proteome</keyword>
<dbReference type="EMBL" id="SMMG02000002">
    <property type="protein sequence ID" value="KAA3484168.1"/>
    <property type="molecule type" value="Genomic_DNA"/>
</dbReference>
<evidence type="ECO:0000259" key="1">
    <source>
        <dbReference type="Pfam" id="PF24626"/>
    </source>
</evidence>
<sequence>MPKCCVLEFEGIWEKYLPLVEFAYNNSFQTSIKMAPYEALYCRKCRTPLYWTELSETDSRVSPWKKIFRFDCKGKLNPPFIGPYDIIERIGPVAYRLAIPSELEKIHNVFHASILRRYKSDPSHVISPSEIEIQPDMTYNEKLIRILAPLVKVLWQWHGVEEATWEPEEPIRKQYPNLFIGKIFGDENP</sequence>